<reference evidence="1 2" key="1">
    <citation type="submission" date="2019-03" db="EMBL/GenBank/DDBJ databases">
        <title>Genomic Encyclopedia of Type Strains, Phase III (KMG-III): the genomes of soil and plant-associated and newly described type strains.</title>
        <authorList>
            <person name="Whitman W."/>
        </authorList>
    </citation>
    <scope>NUCLEOTIDE SEQUENCE [LARGE SCALE GENOMIC DNA]</scope>
    <source>
        <strain evidence="1 2">CECT 8283</strain>
    </source>
</reference>
<comment type="caution">
    <text evidence="1">The sequence shown here is derived from an EMBL/GenBank/DDBJ whole genome shotgun (WGS) entry which is preliminary data.</text>
</comment>
<gene>
    <name evidence="1" type="ORF">DFQ07_1523</name>
</gene>
<keyword evidence="2" id="KW-1185">Reference proteome</keyword>
<dbReference type="OrthoDB" id="835620at2"/>
<dbReference type="EMBL" id="SNYH01000003">
    <property type="protein sequence ID" value="TDQ27672.1"/>
    <property type="molecule type" value="Genomic_DNA"/>
</dbReference>
<proteinExistence type="predicted"/>
<organism evidence="1 2">
    <name type="scientific">Tenacibaculum caenipelagi</name>
    <dbReference type="NCBI Taxonomy" id="1325435"/>
    <lineage>
        <taxon>Bacteria</taxon>
        <taxon>Pseudomonadati</taxon>
        <taxon>Bacteroidota</taxon>
        <taxon>Flavobacteriia</taxon>
        <taxon>Flavobacteriales</taxon>
        <taxon>Flavobacteriaceae</taxon>
        <taxon>Tenacibaculum</taxon>
    </lineage>
</organism>
<evidence type="ECO:0000313" key="2">
    <source>
        <dbReference type="Proteomes" id="UP000295390"/>
    </source>
</evidence>
<sequence>MNKKCIIQEVVGVDKEIVSIDKNILWNEFKKASNEILETKPEDYCKESKCAFKINDFNREIVFTILRYFAGDENFDKNGIIKNKPSLVKGLFISGEIGVGKSKLFEILSKAGRELIKKHRYARMHFRTVSCISMVSGYMLSSKKDHLDFNIKSFYKGKINFDDLGAEKKAFNSYELMEEVLFERHKGKSLTIITTNLSMSNILERYGSRIADRIPEMCNILVWKGESLRHEK</sequence>
<evidence type="ECO:0000313" key="1">
    <source>
        <dbReference type="EMBL" id="TDQ27672.1"/>
    </source>
</evidence>
<dbReference type="Gene3D" id="3.40.50.300">
    <property type="entry name" value="P-loop containing nucleotide triphosphate hydrolases"/>
    <property type="match status" value="1"/>
</dbReference>
<accession>A0A4R6TH90</accession>
<dbReference type="AlphaFoldDB" id="A0A4R6TH90"/>
<dbReference type="SUPFAM" id="SSF52540">
    <property type="entry name" value="P-loop containing nucleoside triphosphate hydrolases"/>
    <property type="match status" value="1"/>
</dbReference>
<dbReference type="InterPro" id="IPR027417">
    <property type="entry name" value="P-loop_NTPase"/>
</dbReference>
<dbReference type="Proteomes" id="UP000295390">
    <property type="component" value="Unassembled WGS sequence"/>
</dbReference>
<name>A0A4R6TH90_9FLAO</name>
<evidence type="ECO:0008006" key="3">
    <source>
        <dbReference type="Google" id="ProtNLM"/>
    </source>
</evidence>
<protein>
    <recommendedName>
        <fullName evidence="3">DNA replication protein DnaC</fullName>
    </recommendedName>
</protein>
<dbReference type="RefSeq" id="WP_133535653.1">
    <property type="nucleotide sequence ID" value="NZ_SNYH01000003.1"/>
</dbReference>